<accession>A0A7K3WKG5</accession>
<protein>
    <submittedName>
        <fullName evidence="1">YfiR family protein</fullName>
    </submittedName>
</protein>
<sequence length="176" mass="20001">MKKILLLIFLFGNLLVHSQQIPEMDEKDTAAMIKASYLYNFAKLIDWPEAYKSGNFIISVMGSSNLHKELVKKYNSKQIGSQQIEIRKLSPTLNISKCHILYVGNECINMLPQIAETLKDKPVLIVTDYDGSLENGSALNFEFVNGQWRYVLKLKNAIDRDLYIGSTLKSLALKVE</sequence>
<organism evidence="1 2">
    <name type="scientific">Cryomorpha ignava</name>
    <dbReference type="NCBI Taxonomy" id="101383"/>
    <lineage>
        <taxon>Bacteria</taxon>
        <taxon>Pseudomonadati</taxon>
        <taxon>Bacteroidota</taxon>
        <taxon>Flavobacteriia</taxon>
        <taxon>Flavobacteriales</taxon>
        <taxon>Cryomorphaceae</taxon>
        <taxon>Cryomorpha</taxon>
    </lineage>
</organism>
<dbReference type="RefSeq" id="WP_163282849.1">
    <property type="nucleotide sequence ID" value="NZ_JAAGVY010000001.1"/>
</dbReference>
<evidence type="ECO:0000313" key="1">
    <source>
        <dbReference type="EMBL" id="NEN22137.1"/>
    </source>
</evidence>
<dbReference type="InterPro" id="IPR025293">
    <property type="entry name" value="YfiR/HmsC-like"/>
</dbReference>
<reference evidence="1 2" key="1">
    <citation type="submission" date="2020-02" db="EMBL/GenBank/DDBJ databases">
        <title>Out from the shadows clarifying the taxonomy of the family Cryomorphaceae and related taxa by utilizing the GTDB taxonomic framework.</title>
        <authorList>
            <person name="Bowman J.P."/>
        </authorList>
    </citation>
    <scope>NUCLEOTIDE SEQUENCE [LARGE SCALE GENOMIC DNA]</scope>
    <source>
        <strain evidence="1 2">QSSC 1-22</strain>
    </source>
</reference>
<dbReference type="EMBL" id="JAAGVY010000001">
    <property type="protein sequence ID" value="NEN22137.1"/>
    <property type="molecule type" value="Genomic_DNA"/>
</dbReference>
<name>A0A7K3WKG5_9FLAO</name>
<gene>
    <name evidence="1" type="ORF">G3O08_01295</name>
</gene>
<dbReference type="AlphaFoldDB" id="A0A7K3WKG5"/>
<dbReference type="Pfam" id="PF13689">
    <property type="entry name" value="DUF4154"/>
    <property type="match status" value="1"/>
</dbReference>
<comment type="caution">
    <text evidence="1">The sequence shown here is derived from an EMBL/GenBank/DDBJ whole genome shotgun (WGS) entry which is preliminary data.</text>
</comment>
<evidence type="ECO:0000313" key="2">
    <source>
        <dbReference type="Proteomes" id="UP000486602"/>
    </source>
</evidence>
<proteinExistence type="predicted"/>
<keyword evidence="2" id="KW-1185">Reference proteome</keyword>
<dbReference type="Proteomes" id="UP000486602">
    <property type="component" value="Unassembled WGS sequence"/>
</dbReference>